<feature type="compositionally biased region" description="Basic and acidic residues" evidence="1">
    <location>
        <begin position="566"/>
        <end position="575"/>
    </location>
</feature>
<feature type="compositionally biased region" description="Basic and acidic residues" evidence="1">
    <location>
        <begin position="30"/>
        <end position="44"/>
    </location>
</feature>
<proteinExistence type="predicted"/>
<evidence type="ECO:0000313" key="3">
    <source>
        <dbReference type="Proteomes" id="UP001140562"/>
    </source>
</evidence>
<keyword evidence="3" id="KW-1185">Reference proteome</keyword>
<sequence>MFRVPSSPNGLSTDAGDYRSTDYQAVIGRADVRDDQSAQDERCASGRPMKHKWSAVKLARTREDNEPNQAPASRPTTVDRFRALSPVSHEALLQQREQRSTGSQDAAEGERVRSPSPGLIPANPFAVNRNTGSAVQLKKNLDEDRRARVQQTDILNLVDPSQRFTPVSSVIDPSKGHRQDIAQQERPLCVEEVIAAVQQQQQSIPHPTSETEDTDIPKVKASCGGCFSGWCQQCWSKNTPILVPGTKPEVLGACHASGAWSEEVNPISGNSHDGGGFHGADTDFGSMISEDIAPRYSADSPAWIVTDNEEYLQRRMMEDFGTAGEATHSRSSTPVGYTPTSGTDDECVPMEPVHGAESLSEILESTVEENQETEYLTPPRRSGPASSDPSKMSVEQALRILTLQDYLSVDMDMLQERLQRQLSRGCTSRIAIANAFATIVKHQDEMESWNLRKRWDWDSDGLLLDDHMGTHHDNWKVAAGDLSTTQEDCRQRWAILKPTGWTPKSVCKCATTGIASCCCCLDATWTPTIDEKLMSLKTDKSSWADIAKHLNLDVAVCKSRFKQIKPKDWKPDSTKQIKKQKGATAKKQKKKKKEKEAAVIVEVDNALDACRGASSSTSEANNFYDCGRFVDDGWGGICSNNGGFDDDDKRKATTASPVMFLEDALSLLEMAGGDLSDLQSQMLNAPASQVAKLEKAYHVLRSWSWGKAKQAPGWSDNVEWCSDCGLAVGSCDCAADHGWGTASHHEGSSDPRPTPYVSPTVTYWATIESGGKEIHVPIDSKHVSGPEKSVATVDMQKVWKWVHDKGLGDKIGLQDALNLAQSMHKEVVTENFQNQRVQSRLASSLSSRNGHPECDFWHTCSPHELCFCARPDGIGA</sequence>
<feature type="region of interest" description="Disordered" evidence="1">
    <location>
        <begin position="29"/>
        <end position="52"/>
    </location>
</feature>
<feature type="compositionally biased region" description="Polar residues" evidence="1">
    <location>
        <begin position="329"/>
        <end position="342"/>
    </location>
</feature>
<feature type="region of interest" description="Disordered" evidence="1">
    <location>
        <begin position="59"/>
        <end position="78"/>
    </location>
</feature>
<protein>
    <recommendedName>
        <fullName evidence="4">Myb-like domain-containing protein</fullName>
    </recommendedName>
</protein>
<feature type="region of interest" description="Disordered" evidence="1">
    <location>
        <begin position="322"/>
        <end position="345"/>
    </location>
</feature>
<comment type="caution">
    <text evidence="2">The sequence shown here is derived from an EMBL/GenBank/DDBJ whole genome shotgun (WGS) entry which is preliminary data.</text>
</comment>
<evidence type="ECO:0000256" key="1">
    <source>
        <dbReference type="SAM" id="MobiDB-lite"/>
    </source>
</evidence>
<dbReference type="EMBL" id="JAPEUV010000024">
    <property type="protein sequence ID" value="KAJ4339243.1"/>
    <property type="molecule type" value="Genomic_DNA"/>
</dbReference>
<feature type="region of interest" description="Disordered" evidence="1">
    <location>
        <begin position="566"/>
        <end position="591"/>
    </location>
</feature>
<reference evidence="2" key="1">
    <citation type="submission" date="2022-10" db="EMBL/GenBank/DDBJ databases">
        <title>Tapping the CABI collections for fungal endophytes: first genome assemblies for Collariella, Neodidymelliopsis, Ascochyta clinopodiicola, Didymella pomorum, Didymosphaeria variabile, Neocosmospora piperis and Neocucurbitaria cava.</title>
        <authorList>
            <person name="Hill R."/>
        </authorList>
    </citation>
    <scope>NUCLEOTIDE SEQUENCE</scope>
    <source>
        <strain evidence="2">IMI 360193</strain>
    </source>
</reference>
<dbReference type="OrthoDB" id="3695698at2759"/>
<gene>
    <name evidence="2" type="ORF">N0V87_003417</name>
</gene>
<evidence type="ECO:0000313" key="2">
    <source>
        <dbReference type="EMBL" id="KAJ4339243.1"/>
    </source>
</evidence>
<dbReference type="AlphaFoldDB" id="A0A9W9C2T2"/>
<accession>A0A9W9C2T2</accession>
<organism evidence="2 3">
    <name type="scientific">Didymella glomerata</name>
    <dbReference type="NCBI Taxonomy" id="749621"/>
    <lineage>
        <taxon>Eukaryota</taxon>
        <taxon>Fungi</taxon>
        <taxon>Dikarya</taxon>
        <taxon>Ascomycota</taxon>
        <taxon>Pezizomycotina</taxon>
        <taxon>Dothideomycetes</taxon>
        <taxon>Pleosporomycetidae</taxon>
        <taxon>Pleosporales</taxon>
        <taxon>Pleosporineae</taxon>
        <taxon>Didymellaceae</taxon>
        <taxon>Didymella</taxon>
    </lineage>
</organism>
<feature type="compositionally biased region" description="Polar residues" evidence="1">
    <location>
        <begin position="67"/>
        <end position="76"/>
    </location>
</feature>
<feature type="region of interest" description="Disordered" evidence="1">
    <location>
        <begin position="90"/>
        <end position="126"/>
    </location>
</feature>
<name>A0A9W9C2T2_9PLEO</name>
<dbReference type="Proteomes" id="UP001140562">
    <property type="component" value="Unassembled WGS sequence"/>
</dbReference>
<feature type="compositionally biased region" description="Basic residues" evidence="1">
    <location>
        <begin position="576"/>
        <end position="591"/>
    </location>
</feature>
<feature type="region of interest" description="Disordered" evidence="1">
    <location>
        <begin position="367"/>
        <end position="391"/>
    </location>
</feature>
<evidence type="ECO:0008006" key="4">
    <source>
        <dbReference type="Google" id="ProtNLM"/>
    </source>
</evidence>